<comment type="caution">
    <text evidence="2">The sequence shown here is derived from an EMBL/GenBank/DDBJ whole genome shotgun (WGS) entry which is preliminary data.</text>
</comment>
<gene>
    <name evidence="2" type="ORF">NQ317_018236</name>
</gene>
<dbReference type="Proteomes" id="UP001162164">
    <property type="component" value="Unassembled WGS sequence"/>
</dbReference>
<evidence type="ECO:0000256" key="1">
    <source>
        <dbReference type="SAM" id="MobiDB-lite"/>
    </source>
</evidence>
<feature type="compositionally biased region" description="Basic and acidic residues" evidence="1">
    <location>
        <begin position="16"/>
        <end position="27"/>
    </location>
</feature>
<reference evidence="2" key="1">
    <citation type="journal article" date="2023" name="Insect Mol. Biol.">
        <title>Genome sequencing provides insights into the evolution of gene families encoding plant cell wall-degrading enzymes in longhorned beetles.</title>
        <authorList>
            <person name="Shin N.R."/>
            <person name="Okamura Y."/>
            <person name="Kirsch R."/>
            <person name="Pauchet Y."/>
        </authorList>
    </citation>
    <scope>NUCLEOTIDE SEQUENCE</scope>
    <source>
        <strain evidence="2">MMC_N1</strain>
    </source>
</reference>
<organism evidence="2 3">
    <name type="scientific">Molorchus minor</name>
    <dbReference type="NCBI Taxonomy" id="1323400"/>
    <lineage>
        <taxon>Eukaryota</taxon>
        <taxon>Metazoa</taxon>
        <taxon>Ecdysozoa</taxon>
        <taxon>Arthropoda</taxon>
        <taxon>Hexapoda</taxon>
        <taxon>Insecta</taxon>
        <taxon>Pterygota</taxon>
        <taxon>Neoptera</taxon>
        <taxon>Endopterygota</taxon>
        <taxon>Coleoptera</taxon>
        <taxon>Polyphaga</taxon>
        <taxon>Cucujiformia</taxon>
        <taxon>Chrysomeloidea</taxon>
        <taxon>Cerambycidae</taxon>
        <taxon>Lamiinae</taxon>
        <taxon>Monochamini</taxon>
        <taxon>Molorchus</taxon>
    </lineage>
</organism>
<keyword evidence="3" id="KW-1185">Reference proteome</keyword>
<feature type="region of interest" description="Disordered" evidence="1">
    <location>
        <begin position="70"/>
        <end position="154"/>
    </location>
</feature>
<feature type="region of interest" description="Disordered" evidence="1">
    <location>
        <begin position="1"/>
        <end position="28"/>
    </location>
</feature>
<protein>
    <submittedName>
        <fullName evidence="2">Uncharacterized protein</fullName>
    </submittedName>
</protein>
<accession>A0ABQ9K6M5</accession>
<evidence type="ECO:0000313" key="2">
    <source>
        <dbReference type="EMBL" id="KAJ8985207.1"/>
    </source>
</evidence>
<feature type="compositionally biased region" description="Basic and acidic residues" evidence="1">
    <location>
        <begin position="132"/>
        <end position="141"/>
    </location>
</feature>
<feature type="compositionally biased region" description="Low complexity" evidence="1">
    <location>
        <begin position="98"/>
        <end position="127"/>
    </location>
</feature>
<proteinExistence type="predicted"/>
<name>A0ABQ9K6M5_9CUCU</name>
<dbReference type="EMBL" id="JAPWTJ010000018">
    <property type="protein sequence ID" value="KAJ8985207.1"/>
    <property type="molecule type" value="Genomic_DNA"/>
</dbReference>
<evidence type="ECO:0000313" key="3">
    <source>
        <dbReference type="Proteomes" id="UP001162164"/>
    </source>
</evidence>
<sequence length="154" mass="16962">MREILSNKINFVKASNRNDQDSSKEDIDCLIVDNEQTISNGLNKDEEMESDVKVSEHMEWGSRHLYLDSYKGGSGSGVSGSSKTASCTKRRRRKSSDSSDTSVVSISSSHSSSSSSSSDENVILVSSDSESDCNRSKEVKQSGENVKRRKKLKK</sequence>